<evidence type="ECO:0000256" key="2">
    <source>
        <dbReference type="SAM" id="MobiDB-lite"/>
    </source>
</evidence>
<evidence type="ECO:0000313" key="5">
    <source>
        <dbReference type="Proteomes" id="UP001500063"/>
    </source>
</evidence>
<dbReference type="InterPro" id="IPR013096">
    <property type="entry name" value="Cupin_2"/>
</dbReference>
<feature type="region of interest" description="Disordered" evidence="2">
    <location>
        <begin position="1"/>
        <end position="28"/>
    </location>
</feature>
<dbReference type="Gene3D" id="2.60.120.10">
    <property type="entry name" value="Jelly Rolls"/>
    <property type="match status" value="1"/>
</dbReference>
<dbReference type="PANTHER" id="PTHR46797:SF1">
    <property type="entry name" value="METHYLPHOSPHONATE SYNTHASE"/>
    <property type="match status" value="1"/>
</dbReference>
<comment type="caution">
    <text evidence="4">The sequence shown here is derived from an EMBL/GenBank/DDBJ whole genome shotgun (WGS) entry which is preliminary data.</text>
</comment>
<organism evidence="4 5">
    <name type="scientific">Streptomyces blastmyceticus</name>
    <dbReference type="NCBI Taxonomy" id="68180"/>
    <lineage>
        <taxon>Bacteria</taxon>
        <taxon>Bacillati</taxon>
        <taxon>Actinomycetota</taxon>
        <taxon>Actinomycetes</taxon>
        <taxon>Kitasatosporales</taxon>
        <taxon>Streptomycetaceae</taxon>
        <taxon>Streptomyces</taxon>
    </lineage>
</organism>
<dbReference type="Proteomes" id="UP001500063">
    <property type="component" value="Unassembled WGS sequence"/>
</dbReference>
<dbReference type="SUPFAM" id="SSF51182">
    <property type="entry name" value="RmlC-like cupins"/>
    <property type="match status" value="1"/>
</dbReference>
<dbReference type="InterPro" id="IPR001387">
    <property type="entry name" value="Cro/C1-type_HTH"/>
</dbReference>
<gene>
    <name evidence="4" type="ORF">GCM10010319_59210</name>
</gene>
<feature type="compositionally biased region" description="Basic and acidic residues" evidence="2">
    <location>
        <begin position="11"/>
        <end position="28"/>
    </location>
</feature>
<evidence type="ECO:0000313" key="4">
    <source>
        <dbReference type="EMBL" id="GAA0373070.1"/>
    </source>
</evidence>
<dbReference type="PANTHER" id="PTHR46797">
    <property type="entry name" value="HTH-TYPE TRANSCRIPTIONAL REGULATOR"/>
    <property type="match status" value="1"/>
</dbReference>
<dbReference type="Pfam" id="PF07883">
    <property type="entry name" value="Cupin_2"/>
    <property type="match status" value="1"/>
</dbReference>
<dbReference type="EMBL" id="BAAABW010000028">
    <property type="protein sequence ID" value="GAA0373070.1"/>
    <property type="molecule type" value="Genomic_DNA"/>
</dbReference>
<dbReference type="InterPro" id="IPR050807">
    <property type="entry name" value="TransReg_Diox_bact_type"/>
</dbReference>
<dbReference type="InterPro" id="IPR014710">
    <property type="entry name" value="RmlC-like_jellyroll"/>
</dbReference>
<dbReference type="CDD" id="cd00093">
    <property type="entry name" value="HTH_XRE"/>
    <property type="match status" value="1"/>
</dbReference>
<dbReference type="SMART" id="SM00530">
    <property type="entry name" value="HTH_XRE"/>
    <property type="match status" value="1"/>
</dbReference>
<keyword evidence="1" id="KW-0238">DNA-binding</keyword>
<feature type="domain" description="HTH cro/C1-type" evidence="3">
    <location>
        <begin position="37"/>
        <end position="90"/>
    </location>
</feature>
<accession>A0ABP3HLI0</accession>
<dbReference type="CDD" id="cd02209">
    <property type="entry name" value="cupin_XRE_C"/>
    <property type="match status" value="1"/>
</dbReference>
<keyword evidence="5" id="KW-1185">Reference proteome</keyword>
<dbReference type="InterPro" id="IPR011051">
    <property type="entry name" value="RmlC_Cupin_sf"/>
</dbReference>
<evidence type="ECO:0000256" key="1">
    <source>
        <dbReference type="ARBA" id="ARBA00023125"/>
    </source>
</evidence>
<dbReference type="PROSITE" id="PS50943">
    <property type="entry name" value="HTH_CROC1"/>
    <property type="match status" value="1"/>
</dbReference>
<protein>
    <submittedName>
        <fullName evidence="4">Helix-turn-helix domain-containing protein</fullName>
    </submittedName>
</protein>
<evidence type="ECO:0000259" key="3">
    <source>
        <dbReference type="PROSITE" id="PS50943"/>
    </source>
</evidence>
<proteinExistence type="predicted"/>
<dbReference type="InterPro" id="IPR010982">
    <property type="entry name" value="Lambda_DNA-bd_dom_sf"/>
</dbReference>
<sequence>MGAMSSDSTPADDRPAGKDDRSADDRSVMEAVAARARALRKERGWSLDTLAGRAHVSKGMLVALENARSNPNLATLIRLCDAFGVPLTDLLQQPAAPLLQPSPPADQPVLWSGPDGGTGTLVTGATQPVGGELWHWRLAPGEEHHSESHLAGTVELLHVRRGTLTVTVGGQEAVLPAGHGLRMAGDRPHSYANRGTSAVEYTGVVLVPPNS</sequence>
<dbReference type="Pfam" id="PF01381">
    <property type="entry name" value="HTH_3"/>
    <property type="match status" value="1"/>
</dbReference>
<name>A0ABP3HLI0_9ACTN</name>
<dbReference type="SUPFAM" id="SSF47413">
    <property type="entry name" value="lambda repressor-like DNA-binding domains"/>
    <property type="match status" value="1"/>
</dbReference>
<dbReference type="Gene3D" id="1.10.260.40">
    <property type="entry name" value="lambda repressor-like DNA-binding domains"/>
    <property type="match status" value="1"/>
</dbReference>
<reference evidence="5" key="1">
    <citation type="journal article" date="2019" name="Int. J. Syst. Evol. Microbiol.">
        <title>The Global Catalogue of Microorganisms (GCM) 10K type strain sequencing project: providing services to taxonomists for standard genome sequencing and annotation.</title>
        <authorList>
            <consortium name="The Broad Institute Genomics Platform"/>
            <consortium name="The Broad Institute Genome Sequencing Center for Infectious Disease"/>
            <person name="Wu L."/>
            <person name="Ma J."/>
        </authorList>
    </citation>
    <scope>NUCLEOTIDE SEQUENCE [LARGE SCALE GENOMIC DNA]</scope>
    <source>
        <strain evidence="5">JCM 4565</strain>
    </source>
</reference>